<accession>A0ABW0QW17</accession>
<comment type="caution">
    <text evidence="2">The sequence shown here is derived from an EMBL/GenBank/DDBJ whole genome shotgun (WGS) entry which is preliminary data.</text>
</comment>
<proteinExistence type="predicted"/>
<name>A0ABW0QW17_9BACL</name>
<dbReference type="Proteomes" id="UP001596108">
    <property type="component" value="Unassembled WGS sequence"/>
</dbReference>
<keyword evidence="1" id="KW-0812">Transmembrane</keyword>
<evidence type="ECO:0000313" key="2">
    <source>
        <dbReference type="EMBL" id="MFC5529005.1"/>
    </source>
</evidence>
<organism evidence="2 3">
    <name type="scientific">Cohnella yongneupensis</name>
    <dbReference type="NCBI Taxonomy" id="425006"/>
    <lineage>
        <taxon>Bacteria</taxon>
        <taxon>Bacillati</taxon>
        <taxon>Bacillota</taxon>
        <taxon>Bacilli</taxon>
        <taxon>Bacillales</taxon>
        <taxon>Paenibacillaceae</taxon>
        <taxon>Cohnella</taxon>
    </lineage>
</organism>
<reference evidence="3" key="1">
    <citation type="journal article" date="2019" name="Int. J. Syst. Evol. Microbiol.">
        <title>The Global Catalogue of Microorganisms (GCM) 10K type strain sequencing project: providing services to taxonomists for standard genome sequencing and annotation.</title>
        <authorList>
            <consortium name="The Broad Institute Genomics Platform"/>
            <consortium name="The Broad Institute Genome Sequencing Center for Infectious Disease"/>
            <person name="Wu L."/>
            <person name="Ma J."/>
        </authorList>
    </citation>
    <scope>NUCLEOTIDE SEQUENCE [LARGE SCALE GENOMIC DNA]</scope>
    <source>
        <strain evidence="3">CGMCC 1.18578</strain>
    </source>
</reference>
<protein>
    <recommendedName>
        <fullName evidence="4">HPP family protein</fullName>
    </recommendedName>
</protein>
<evidence type="ECO:0008006" key="4">
    <source>
        <dbReference type="Google" id="ProtNLM"/>
    </source>
</evidence>
<feature type="transmembrane region" description="Helical" evidence="1">
    <location>
        <begin position="114"/>
        <end position="134"/>
    </location>
</feature>
<keyword evidence="3" id="KW-1185">Reference proteome</keyword>
<sequence>MNIKLVLISLYIVLIYWISSHLPSMHALFYPTLGAFSFLLASREFDMKEAGRVMAGATIGSAIGTLLHAASPGVIGLLADTLFVGWLIHRFRWNAPPILAVSIIPFFVAQPNLWAAPLSVMLSIAGLIAVLAGARQAESLWRPVSFRSTIAPEAE</sequence>
<keyword evidence="1" id="KW-1133">Transmembrane helix</keyword>
<evidence type="ECO:0000256" key="1">
    <source>
        <dbReference type="SAM" id="Phobius"/>
    </source>
</evidence>
<feature type="transmembrane region" description="Helical" evidence="1">
    <location>
        <begin position="91"/>
        <end position="108"/>
    </location>
</feature>
<evidence type="ECO:0000313" key="3">
    <source>
        <dbReference type="Proteomes" id="UP001596108"/>
    </source>
</evidence>
<gene>
    <name evidence="2" type="ORF">ACFPQ4_06000</name>
</gene>
<feature type="transmembrane region" description="Helical" evidence="1">
    <location>
        <begin position="58"/>
        <end position="79"/>
    </location>
</feature>
<keyword evidence="1" id="KW-0472">Membrane</keyword>
<dbReference type="RefSeq" id="WP_378110876.1">
    <property type="nucleotide sequence ID" value="NZ_JBHSNC010000019.1"/>
</dbReference>
<dbReference type="EMBL" id="JBHSNC010000019">
    <property type="protein sequence ID" value="MFC5529005.1"/>
    <property type="molecule type" value="Genomic_DNA"/>
</dbReference>